<dbReference type="PROSITE" id="PS50864">
    <property type="entry name" value="SAND"/>
    <property type="match status" value="2"/>
</dbReference>
<organism evidence="8 9">
    <name type="scientific">Cyclopterus lumpus</name>
    <name type="common">Lumpsucker</name>
    <dbReference type="NCBI Taxonomy" id="8103"/>
    <lineage>
        <taxon>Eukaryota</taxon>
        <taxon>Metazoa</taxon>
        <taxon>Chordata</taxon>
        <taxon>Craniata</taxon>
        <taxon>Vertebrata</taxon>
        <taxon>Euteleostomi</taxon>
        <taxon>Actinopterygii</taxon>
        <taxon>Neopterygii</taxon>
        <taxon>Teleostei</taxon>
        <taxon>Neoteleostei</taxon>
        <taxon>Acanthomorphata</taxon>
        <taxon>Eupercaria</taxon>
        <taxon>Perciformes</taxon>
        <taxon>Cottioidei</taxon>
        <taxon>Cottales</taxon>
        <taxon>Cyclopteridae</taxon>
        <taxon>Cyclopterus</taxon>
    </lineage>
</organism>
<dbReference type="InterPro" id="IPR043563">
    <property type="entry name" value="Sp110/Sp140/Sp140L-like"/>
</dbReference>
<evidence type="ECO:0008006" key="10">
    <source>
        <dbReference type="Google" id="ProtNLM"/>
    </source>
</evidence>
<dbReference type="PANTHER" id="PTHR46386">
    <property type="entry name" value="NUCLEAR BODY PROTEIN SP140"/>
    <property type="match status" value="1"/>
</dbReference>
<dbReference type="PROSITE" id="PS50014">
    <property type="entry name" value="BROMODOMAIN_2"/>
    <property type="match status" value="1"/>
</dbReference>
<dbReference type="InterPro" id="IPR001965">
    <property type="entry name" value="Znf_PHD"/>
</dbReference>
<dbReference type="Gene3D" id="3.10.390.10">
    <property type="entry name" value="SAND domain-like"/>
    <property type="match status" value="2"/>
</dbReference>
<evidence type="ECO:0000313" key="8">
    <source>
        <dbReference type="Ensembl" id="ENSCLMP00005026529.1"/>
    </source>
</evidence>
<accession>A0A8C3G124</accession>
<dbReference type="Proteomes" id="UP000694565">
    <property type="component" value="Unplaced"/>
</dbReference>
<dbReference type="SUPFAM" id="SSF47370">
    <property type="entry name" value="Bromodomain"/>
    <property type="match status" value="1"/>
</dbReference>
<dbReference type="Pfam" id="PF01342">
    <property type="entry name" value="SAND"/>
    <property type="match status" value="2"/>
</dbReference>
<dbReference type="SUPFAM" id="SSF57903">
    <property type="entry name" value="FYVE/PHD zinc finger"/>
    <property type="match status" value="1"/>
</dbReference>
<reference evidence="8" key="2">
    <citation type="submission" date="2025-09" db="UniProtKB">
        <authorList>
            <consortium name="Ensembl"/>
        </authorList>
    </citation>
    <scope>IDENTIFICATION</scope>
</reference>
<dbReference type="GeneTree" id="ENSGT00800000125226"/>
<dbReference type="InterPro" id="IPR019787">
    <property type="entry name" value="Znf_PHD-finger"/>
</dbReference>
<dbReference type="InterPro" id="IPR011011">
    <property type="entry name" value="Znf_FYVE_PHD"/>
</dbReference>
<keyword evidence="2" id="KW-0863">Zinc-finger</keyword>
<dbReference type="GO" id="GO:0003677">
    <property type="term" value="F:DNA binding"/>
    <property type="evidence" value="ECO:0007669"/>
    <property type="project" value="InterPro"/>
</dbReference>
<keyword evidence="1" id="KW-0479">Metal-binding</keyword>
<dbReference type="InterPro" id="IPR010919">
    <property type="entry name" value="SAND-like_dom_sf"/>
</dbReference>
<dbReference type="InterPro" id="IPR000770">
    <property type="entry name" value="SAND_dom"/>
</dbReference>
<dbReference type="PRINTS" id="PR00503">
    <property type="entry name" value="BROMODOMAIN"/>
</dbReference>
<dbReference type="SMART" id="SM00249">
    <property type="entry name" value="PHD"/>
    <property type="match status" value="1"/>
</dbReference>
<feature type="domain" description="SAND" evidence="7">
    <location>
        <begin position="137"/>
        <end position="188"/>
    </location>
</feature>
<name>A0A8C3G124_CYCLU</name>
<dbReference type="InterPro" id="IPR036427">
    <property type="entry name" value="Bromodomain-like_sf"/>
</dbReference>
<evidence type="ECO:0000313" key="9">
    <source>
        <dbReference type="Proteomes" id="UP000694565"/>
    </source>
</evidence>
<proteinExistence type="predicted"/>
<dbReference type="Pfam" id="PF00628">
    <property type="entry name" value="PHD"/>
    <property type="match status" value="1"/>
</dbReference>
<feature type="domain" description="SAND" evidence="7">
    <location>
        <begin position="42"/>
        <end position="101"/>
    </location>
</feature>
<evidence type="ECO:0000256" key="5">
    <source>
        <dbReference type="PROSITE-ProRule" id="PRU00035"/>
    </source>
</evidence>
<dbReference type="CDD" id="cd04369">
    <property type="entry name" value="Bromodomain"/>
    <property type="match status" value="1"/>
</dbReference>
<dbReference type="Pfam" id="PF00439">
    <property type="entry name" value="Bromodomain"/>
    <property type="match status" value="1"/>
</dbReference>
<dbReference type="SUPFAM" id="SSF63763">
    <property type="entry name" value="SAND domain-like"/>
    <property type="match status" value="2"/>
</dbReference>
<feature type="domain" description="Bromo" evidence="6">
    <location>
        <begin position="240"/>
        <end position="315"/>
    </location>
</feature>
<evidence type="ECO:0000256" key="1">
    <source>
        <dbReference type="ARBA" id="ARBA00022723"/>
    </source>
</evidence>
<dbReference type="InterPro" id="IPR013083">
    <property type="entry name" value="Znf_RING/FYVE/PHD"/>
</dbReference>
<dbReference type="GO" id="GO:0005634">
    <property type="term" value="C:nucleus"/>
    <property type="evidence" value="ECO:0007669"/>
    <property type="project" value="TreeGrafter"/>
</dbReference>
<evidence type="ECO:0000256" key="3">
    <source>
        <dbReference type="ARBA" id="ARBA00022833"/>
    </source>
</evidence>
<keyword evidence="9" id="KW-1185">Reference proteome</keyword>
<dbReference type="GO" id="GO:0000981">
    <property type="term" value="F:DNA-binding transcription factor activity, RNA polymerase II-specific"/>
    <property type="evidence" value="ECO:0007669"/>
    <property type="project" value="TreeGrafter"/>
</dbReference>
<sequence>QRSFSFGTTRSTYYCSSCSAASPLKKGEKNSIWSWPIYKIQLPVTCGDQVGTLKRDRLRCIVVGKQWFTPSEFERFAGKTRSRNWKMSIRCQDTPLGKLIEVYGRRCLVCFSVHGKKAHHVSLNVSQPGSHLLRPPGTCGKSIRTETNWMTPVEFLKVASCPTDASWKKEIQCEGGPLSVLIEANILRIHSLLCNCLLCKPDGTDLNDDECCVCRREDEDDLVVCDHCPRSFHQKCHLPHVEDPSSIFLWTESRHPFFSWHPQLNDYSSVIKTPMWLGHIADQLQNQLYWTVGEFVNDVQLIFSNCALYNRVKTL</sequence>
<dbReference type="SMART" id="SM00258">
    <property type="entry name" value="SAND"/>
    <property type="match status" value="2"/>
</dbReference>
<evidence type="ECO:0000259" key="7">
    <source>
        <dbReference type="PROSITE" id="PS50864"/>
    </source>
</evidence>
<dbReference type="Gene3D" id="1.20.920.10">
    <property type="entry name" value="Bromodomain-like"/>
    <property type="match status" value="1"/>
</dbReference>
<reference evidence="8" key="1">
    <citation type="submission" date="2025-08" db="UniProtKB">
        <authorList>
            <consortium name="Ensembl"/>
        </authorList>
    </citation>
    <scope>IDENTIFICATION</scope>
</reference>
<dbReference type="Gene3D" id="3.30.40.10">
    <property type="entry name" value="Zinc/RING finger domain, C3HC4 (zinc finger)"/>
    <property type="match status" value="1"/>
</dbReference>
<dbReference type="GO" id="GO:0008270">
    <property type="term" value="F:zinc ion binding"/>
    <property type="evidence" value="ECO:0007669"/>
    <property type="project" value="UniProtKB-KW"/>
</dbReference>
<keyword evidence="4 5" id="KW-0103">Bromodomain</keyword>
<protein>
    <recommendedName>
        <fullName evidence="10">SP110 nuclear body protein</fullName>
    </recommendedName>
</protein>
<dbReference type="AlphaFoldDB" id="A0A8C3G124"/>
<evidence type="ECO:0000256" key="2">
    <source>
        <dbReference type="ARBA" id="ARBA00022771"/>
    </source>
</evidence>
<dbReference type="InterPro" id="IPR001487">
    <property type="entry name" value="Bromodomain"/>
</dbReference>
<evidence type="ECO:0000259" key="6">
    <source>
        <dbReference type="PROSITE" id="PS50014"/>
    </source>
</evidence>
<dbReference type="PANTHER" id="PTHR46386:SF1">
    <property type="entry name" value="NUCLEAR BODY PROTEIN SP140-LIKE PROTEIN"/>
    <property type="match status" value="1"/>
</dbReference>
<keyword evidence="3" id="KW-0862">Zinc</keyword>
<evidence type="ECO:0000256" key="4">
    <source>
        <dbReference type="ARBA" id="ARBA00023117"/>
    </source>
</evidence>
<dbReference type="Ensembl" id="ENSCLMT00005027691.1">
    <property type="protein sequence ID" value="ENSCLMP00005026529.1"/>
    <property type="gene ID" value="ENSCLMG00005012944.1"/>
</dbReference>